<keyword evidence="4" id="KW-1185">Reference proteome</keyword>
<dbReference type="Proteomes" id="UP000824469">
    <property type="component" value="Unassembled WGS sequence"/>
</dbReference>
<proteinExistence type="predicted"/>
<organism evidence="3 4">
    <name type="scientific">Taxus chinensis</name>
    <name type="common">Chinese yew</name>
    <name type="synonym">Taxus wallichiana var. chinensis</name>
    <dbReference type="NCBI Taxonomy" id="29808"/>
    <lineage>
        <taxon>Eukaryota</taxon>
        <taxon>Viridiplantae</taxon>
        <taxon>Streptophyta</taxon>
        <taxon>Embryophyta</taxon>
        <taxon>Tracheophyta</taxon>
        <taxon>Spermatophyta</taxon>
        <taxon>Pinopsida</taxon>
        <taxon>Pinidae</taxon>
        <taxon>Conifers II</taxon>
        <taxon>Cupressales</taxon>
        <taxon>Taxaceae</taxon>
        <taxon>Taxus</taxon>
    </lineage>
</organism>
<dbReference type="PROSITE" id="PS50164">
    <property type="entry name" value="GIY_YIG"/>
    <property type="match status" value="1"/>
</dbReference>
<feature type="domain" description="GIY-YIG" evidence="2">
    <location>
        <begin position="1"/>
        <end position="63"/>
    </location>
</feature>
<dbReference type="InterPro" id="IPR035901">
    <property type="entry name" value="GIY-YIG_endonuc_sf"/>
</dbReference>
<dbReference type="OMA" id="QMKVRIC"/>
<dbReference type="GO" id="GO:0017108">
    <property type="term" value="F:5'-flap endonuclease activity"/>
    <property type="evidence" value="ECO:0007669"/>
    <property type="project" value="TreeGrafter"/>
</dbReference>
<evidence type="ECO:0000259" key="2">
    <source>
        <dbReference type="PROSITE" id="PS50164"/>
    </source>
</evidence>
<feature type="compositionally biased region" description="Polar residues" evidence="1">
    <location>
        <begin position="150"/>
        <end position="162"/>
    </location>
</feature>
<comment type="caution">
    <text evidence="3">The sequence shown here is derived from an EMBL/GenBank/DDBJ whole genome shotgun (WGS) entry which is preliminary data.</text>
</comment>
<feature type="non-terminal residue" evidence="3">
    <location>
        <position position="162"/>
    </location>
</feature>
<evidence type="ECO:0000313" key="4">
    <source>
        <dbReference type="Proteomes" id="UP000824469"/>
    </source>
</evidence>
<reference evidence="3 4" key="1">
    <citation type="journal article" date="2021" name="Nat. Plants">
        <title>The Taxus genome provides insights into paclitaxel biosynthesis.</title>
        <authorList>
            <person name="Xiong X."/>
            <person name="Gou J."/>
            <person name="Liao Q."/>
            <person name="Li Y."/>
            <person name="Zhou Q."/>
            <person name="Bi G."/>
            <person name="Li C."/>
            <person name="Du R."/>
            <person name="Wang X."/>
            <person name="Sun T."/>
            <person name="Guo L."/>
            <person name="Liang H."/>
            <person name="Lu P."/>
            <person name="Wu Y."/>
            <person name="Zhang Z."/>
            <person name="Ro D.K."/>
            <person name="Shang Y."/>
            <person name="Huang S."/>
            <person name="Yan J."/>
        </authorList>
    </citation>
    <scope>NUCLEOTIDE SEQUENCE [LARGE SCALE GENOMIC DNA]</scope>
    <source>
        <strain evidence="3">Ta-2019</strain>
    </source>
</reference>
<dbReference type="CDD" id="cd10455">
    <property type="entry name" value="GIY-YIG_SLX1"/>
    <property type="match status" value="1"/>
</dbReference>
<protein>
    <recommendedName>
        <fullName evidence="2">GIY-YIG domain-containing protein</fullName>
    </recommendedName>
</protein>
<dbReference type="GO" id="GO:0008821">
    <property type="term" value="F:crossover junction DNA endonuclease activity"/>
    <property type="evidence" value="ECO:0007669"/>
    <property type="project" value="TreeGrafter"/>
</dbReference>
<evidence type="ECO:0000256" key="1">
    <source>
        <dbReference type="SAM" id="MobiDB-lite"/>
    </source>
</evidence>
<dbReference type="PANTHER" id="PTHR20208:SF10">
    <property type="entry name" value="STRUCTURE-SPECIFIC ENDONUCLEASE SUBUNIT SLX1"/>
    <property type="match status" value="1"/>
</dbReference>
<dbReference type="InterPro" id="IPR000305">
    <property type="entry name" value="GIY-YIG_endonuc"/>
</dbReference>
<name>A0AA38C241_TAXCH</name>
<evidence type="ECO:0000313" key="3">
    <source>
        <dbReference type="EMBL" id="KAH9293271.1"/>
    </source>
</evidence>
<dbReference type="PANTHER" id="PTHR20208">
    <property type="entry name" value="STRUCTURE-SPECIFIC ENDONUCLEASE SUBUNIT SLX1"/>
    <property type="match status" value="1"/>
</dbReference>
<dbReference type="InterPro" id="IPR050381">
    <property type="entry name" value="SLX1_endonuclease"/>
</dbReference>
<gene>
    <name evidence="3" type="ORF">KI387_041521</name>
</gene>
<dbReference type="Gene3D" id="3.40.1440.10">
    <property type="entry name" value="GIY-YIG endonuclease"/>
    <property type="match status" value="1"/>
</dbReference>
<dbReference type="Pfam" id="PF01541">
    <property type="entry name" value="GIY-YIG"/>
    <property type="match status" value="1"/>
</dbReference>
<dbReference type="AlphaFoldDB" id="A0AA38C241"/>
<dbReference type="GO" id="GO:0000724">
    <property type="term" value="P:double-strand break repair via homologous recombination"/>
    <property type="evidence" value="ECO:0007669"/>
    <property type="project" value="TreeGrafter"/>
</dbReference>
<dbReference type="GO" id="GO:0033557">
    <property type="term" value="C:Slx1-Slx4 complex"/>
    <property type="evidence" value="ECO:0007669"/>
    <property type="project" value="TreeGrafter"/>
</dbReference>
<accession>A0AA38C241</accession>
<feature type="region of interest" description="Disordered" evidence="1">
    <location>
        <begin position="141"/>
        <end position="162"/>
    </location>
</feature>
<feature type="non-terminal residue" evidence="3">
    <location>
        <position position="1"/>
    </location>
</feature>
<sequence>FTVNPRRRLRQHNGELKSGAQRTKKKRPWEMILCVYGFPSKVSARKFEWAWQHPTQSVALKKAVACMNLSTGIRRKIKLLYTMLDLTEWNSLNLTVNFLSTTHIKHTKDCPHLPPQMKVRICPVDELPCYKARDELCKEQKKMKMVSRQKGASTSQESPSSL</sequence>
<dbReference type="EMBL" id="JAHRHJ020001355">
    <property type="protein sequence ID" value="KAH9293271.1"/>
    <property type="molecule type" value="Genomic_DNA"/>
</dbReference>